<feature type="region of interest" description="Disordered" evidence="1">
    <location>
        <begin position="1"/>
        <end position="23"/>
    </location>
</feature>
<evidence type="ECO:0000313" key="3">
    <source>
        <dbReference type="Proteomes" id="UP001352852"/>
    </source>
</evidence>
<keyword evidence="3" id="KW-1185">Reference proteome</keyword>
<dbReference type="Proteomes" id="UP001352852">
    <property type="component" value="Unassembled WGS sequence"/>
</dbReference>
<evidence type="ECO:0000313" key="2">
    <source>
        <dbReference type="EMBL" id="MED6277164.1"/>
    </source>
</evidence>
<sequence>MSMKNRKSTTILASRTGSGRARGIPQEVIRTLSQPEDFKLSSVHLHLTEGSPSPCLRLLADWIRTIDLQIYLDGESCLTPSS</sequence>
<proteinExistence type="predicted"/>
<evidence type="ECO:0000256" key="1">
    <source>
        <dbReference type="SAM" id="MobiDB-lite"/>
    </source>
</evidence>
<name>A0ABU7DU00_9TELE</name>
<protein>
    <submittedName>
        <fullName evidence="2">Uncharacterized protein</fullName>
    </submittedName>
</protein>
<dbReference type="EMBL" id="JAHUTJ010033468">
    <property type="protein sequence ID" value="MED6277164.1"/>
    <property type="molecule type" value="Genomic_DNA"/>
</dbReference>
<gene>
    <name evidence="2" type="ORF">CHARACLAT_010557</name>
</gene>
<organism evidence="2 3">
    <name type="scientific">Characodon lateralis</name>
    <dbReference type="NCBI Taxonomy" id="208331"/>
    <lineage>
        <taxon>Eukaryota</taxon>
        <taxon>Metazoa</taxon>
        <taxon>Chordata</taxon>
        <taxon>Craniata</taxon>
        <taxon>Vertebrata</taxon>
        <taxon>Euteleostomi</taxon>
        <taxon>Actinopterygii</taxon>
        <taxon>Neopterygii</taxon>
        <taxon>Teleostei</taxon>
        <taxon>Neoteleostei</taxon>
        <taxon>Acanthomorphata</taxon>
        <taxon>Ovalentaria</taxon>
        <taxon>Atherinomorphae</taxon>
        <taxon>Cyprinodontiformes</taxon>
        <taxon>Goodeidae</taxon>
        <taxon>Characodon</taxon>
    </lineage>
</organism>
<accession>A0ABU7DU00</accession>
<reference evidence="2 3" key="1">
    <citation type="submission" date="2021-06" db="EMBL/GenBank/DDBJ databases">
        <authorList>
            <person name="Palmer J.M."/>
        </authorList>
    </citation>
    <scope>NUCLEOTIDE SEQUENCE [LARGE SCALE GENOMIC DNA]</scope>
    <source>
        <strain evidence="2 3">CL_MEX2019</strain>
        <tissue evidence="2">Muscle</tissue>
    </source>
</reference>
<comment type="caution">
    <text evidence="2">The sequence shown here is derived from an EMBL/GenBank/DDBJ whole genome shotgun (WGS) entry which is preliminary data.</text>
</comment>
<feature type="compositionally biased region" description="Polar residues" evidence="1">
    <location>
        <begin position="8"/>
        <end position="17"/>
    </location>
</feature>